<sequence>MNDVLEEVEFLTRSPHRVEILTALAEEPRDRSTLKLQTGASASTISRTLRAFEDRHWVERIGHHYEATELGSFVADTIRETLGRLETEQKLRSEWRSLPDDAISLEAVVDATITCATVDDPYRPISRFATLLEESTTLRFVGFELGLVEPCIEELCGRIIDGMDTTIIDQPAVARYIRSTYPVLSRRTLESGNLIVYLQEELPQCGLSLFDQRVALCFYVPDTGTVRTLLDTDDSAVYQWAEATYESVRNSAQPVTFEDGELRPLEAAAGEVPTWSPPPPW</sequence>
<dbReference type="SUPFAM" id="SSF46785">
    <property type="entry name" value="Winged helix' DNA-binding domain"/>
    <property type="match status" value="1"/>
</dbReference>
<feature type="domain" description="HVO-A0261-like N-terminal" evidence="2">
    <location>
        <begin position="6"/>
        <end position="89"/>
    </location>
</feature>
<dbReference type="AlphaFoldDB" id="A0AAP2ZB59"/>
<evidence type="ECO:0000259" key="2">
    <source>
        <dbReference type="Pfam" id="PF25213"/>
    </source>
</evidence>
<reference evidence="3 4" key="1">
    <citation type="submission" date="2022-09" db="EMBL/GenBank/DDBJ databases">
        <title>Enrichment on poylsaccharides allowed isolation of novel metabolic and taxonomic groups of Haloarchaea.</title>
        <authorList>
            <person name="Sorokin D.Y."/>
            <person name="Elcheninov A.G."/>
            <person name="Khizhniak T.V."/>
            <person name="Kolganova T.V."/>
            <person name="Kublanov I.V."/>
        </authorList>
    </citation>
    <scope>NUCLEOTIDE SEQUENCE [LARGE SCALE GENOMIC DNA]</scope>
    <source>
        <strain evidence="3 4">AArc-curdl1</strain>
    </source>
</reference>
<dbReference type="Pfam" id="PF25213">
    <property type="entry name" value="HVO_A0261_N"/>
    <property type="match status" value="1"/>
</dbReference>
<organism evidence="3 4">
    <name type="scientific">Natronosalvus hydrolyticus</name>
    <dbReference type="NCBI Taxonomy" id="2979988"/>
    <lineage>
        <taxon>Archaea</taxon>
        <taxon>Methanobacteriati</taxon>
        <taxon>Methanobacteriota</taxon>
        <taxon>Stenosarchaea group</taxon>
        <taxon>Halobacteria</taxon>
        <taxon>Halobacteriales</taxon>
        <taxon>Natrialbaceae</taxon>
        <taxon>Natronosalvus</taxon>
    </lineage>
</organism>
<evidence type="ECO:0000259" key="1">
    <source>
        <dbReference type="Pfam" id="PF08350"/>
    </source>
</evidence>
<dbReference type="InterPro" id="IPR036388">
    <property type="entry name" value="WH-like_DNA-bd_sf"/>
</dbReference>
<evidence type="ECO:0000313" key="4">
    <source>
        <dbReference type="Proteomes" id="UP001321047"/>
    </source>
</evidence>
<dbReference type="Proteomes" id="UP001321047">
    <property type="component" value="Unassembled WGS sequence"/>
</dbReference>
<dbReference type="InterPro" id="IPR057527">
    <property type="entry name" value="HVO_A0261-like_N"/>
</dbReference>
<feature type="domain" description="Methanogenesis regulatory protein FilR1 middle" evidence="1">
    <location>
        <begin position="121"/>
        <end position="250"/>
    </location>
</feature>
<comment type="caution">
    <text evidence="3">The sequence shown here is derived from an EMBL/GenBank/DDBJ whole genome shotgun (WGS) entry which is preliminary data.</text>
</comment>
<dbReference type="Pfam" id="PF08350">
    <property type="entry name" value="FilR1_middle"/>
    <property type="match status" value="1"/>
</dbReference>
<dbReference type="InterPro" id="IPR036390">
    <property type="entry name" value="WH_DNA-bd_sf"/>
</dbReference>
<dbReference type="RefSeq" id="WP_342810297.1">
    <property type="nucleotide sequence ID" value="NZ_JAOPJZ010000026.1"/>
</dbReference>
<dbReference type="InterPro" id="IPR013561">
    <property type="entry name" value="FilR1_middle_dom"/>
</dbReference>
<protein>
    <submittedName>
        <fullName evidence="3">MarR family transcriptional regulator</fullName>
    </submittedName>
</protein>
<keyword evidence="4" id="KW-1185">Reference proteome</keyword>
<dbReference type="Gene3D" id="1.10.10.10">
    <property type="entry name" value="Winged helix-like DNA-binding domain superfamily/Winged helix DNA-binding domain"/>
    <property type="match status" value="1"/>
</dbReference>
<name>A0AAP2ZB59_9EURY</name>
<gene>
    <name evidence="3" type="ORF">OB919_18750</name>
</gene>
<proteinExistence type="predicted"/>
<accession>A0AAP2ZB59</accession>
<dbReference type="EMBL" id="JAOPJZ010000026">
    <property type="protein sequence ID" value="MCU4753992.1"/>
    <property type="molecule type" value="Genomic_DNA"/>
</dbReference>
<evidence type="ECO:0000313" key="3">
    <source>
        <dbReference type="EMBL" id="MCU4753992.1"/>
    </source>
</evidence>